<evidence type="ECO:0000259" key="9">
    <source>
        <dbReference type="Pfam" id="PF04261"/>
    </source>
</evidence>
<evidence type="ECO:0000256" key="1">
    <source>
        <dbReference type="ARBA" id="ARBA00001970"/>
    </source>
</evidence>
<dbReference type="InterPro" id="IPR048327">
    <property type="entry name" value="Dyp_perox_N"/>
</dbReference>
<evidence type="ECO:0000313" key="12">
    <source>
        <dbReference type="Proteomes" id="UP001597042"/>
    </source>
</evidence>
<comment type="cofactor">
    <cofactor evidence="1">
        <name>heme b</name>
        <dbReference type="ChEBI" id="CHEBI:60344"/>
    </cofactor>
</comment>
<dbReference type="PROSITE" id="PS51318">
    <property type="entry name" value="TAT"/>
    <property type="match status" value="1"/>
</dbReference>
<accession>A0ABW2ZM68</accession>
<dbReference type="GO" id="GO:0004601">
    <property type="term" value="F:peroxidase activity"/>
    <property type="evidence" value="ECO:0007669"/>
    <property type="project" value="UniProtKB-KW"/>
</dbReference>
<proteinExistence type="inferred from homology"/>
<evidence type="ECO:0000256" key="5">
    <source>
        <dbReference type="ARBA" id="ARBA00022729"/>
    </source>
</evidence>
<keyword evidence="4" id="KW-0479">Metal-binding</keyword>
<comment type="similarity">
    <text evidence="8">Belongs to the DyP-type peroxidase family.</text>
</comment>
<evidence type="ECO:0000256" key="3">
    <source>
        <dbReference type="ARBA" id="ARBA00022617"/>
    </source>
</evidence>
<evidence type="ECO:0000313" key="11">
    <source>
        <dbReference type="EMBL" id="MFD0779682.1"/>
    </source>
</evidence>
<dbReference type="Pfam" id="PF04261">
    <property type="entry name" value="Dyp_perox_N"/>
    <property type="match status" value="1"/>
</dbReference>
<dbReference type="InterPro" id="IPR048328">
    <property type="entry name" value="Dyp_perox_C"/>
</dbReference>
<feature type="domain" description="Dyp-type peroxidase C-terminal" evidence="10">
    <location>
        <begin position="194"/>
        <end position="362"/>
    </location>
</feature>
<dbReference type="SUPFAM" id="SSF54909">
    <property type="entry name" value="Dimeric alpha+beta barrel"/>
    <property type="match status" value="1"/>
</dbReference>
<dbReference type="Pfam" id="PF20628">
    <property type="entry name" value="Dyp_perox_C"/>
    <property type="match status" value="1"/>
</dbReference>
<keyword evidence="12" id="KW-1185">Reference proteome</keyword>
<evidence type="ECO:0000256" key="6">
    <source>
        <dbReference type="ARBA" id="ARBA00023002"/>
    </source>
</evidence>
<reference evidence="12" key="1">
    <citation type="journal article" date="2019" name="Int. J. Syst. Evol. Microbiol.">
        <title>The Global Catalogue of Microorganisms (GCM) 10K type strain sequencing project: providing services to taxonomists for standard genome sequencing and annotation.</title>
        <authorList>
            <consortium name="The Broad Institute Genomics Platform"/>
            <consortium name="The Broad Institute Genome Sequencing Center for Infectious Disease"/>
            <person name="Wu L."/>
            <person name="Ma J."/>
        </authorList>
    </citation>
    <scope>NUCLEOTIDE SEQUENCE [LARGE SCALE GENOMIC DNA]</scope>
    <source>
        <strain evidence="12">CCUG 50754</strain>
    </source>
</reference>
<evidence type="ECO:0000256" key="4">
    <source>
        <dbReference type="ARBA" id="ARBA00022723"/>
    </source>
</evidence>
<evidence type="ECO:0000259" key="10">
    <source>
        <dbReference type="Pfam" id="PF20628"/>
    </source>
</evidence>
<keyword evidence="2 11" id="KW-0575">Peroxidase</keyword>
<name>A0ABW2ZM68_9MICO</name>
<dbReference type="PROSITE" id="PS51404">
    <property type="entry name" value="DYP_PEROXIDASE"/>
    <property type="match status" value="1"/>
</dbReference>
<dbReference type="Proteomes" id="UP001597042">
    <property type="component" value="Unassembled WGS sequence"/>
</dbReference>
<keyword evidence="7" id="KW-0408">Iron</keyword>
<dbReference type="RefSeq" id="WP_378752246.1">
    <property type="nucleotide sequence ID" value="NZ_JBHSSV010000009.1"/>
</dbReference>
<evidence type="ECO:0000256" key="8">
    <source>
        <dbReference type="ARBA" id="ARBA00025737"/>
    </source>
</evidence>
<keyword evidence="5" id="KW-0732">Signal</keyword>
<keyword evidence="3" id="KW-0349">Heme</keyword>
<gene>
    <name evidence="11" type="ORF">ACFQZV_00025</name>
</gene>
<dbReference type="NCBIfam" id="TIGR01413">
    <property type="entry name" value="Dyp_perox_fam"/>
    <property type="match status" value="1"/>
</dbReference>
<dbReference type="PANTHER" id="PTHR30521">
    <property type="entry name" value="DEFERROCHELATASE/PEROXIDASE"/>
    <property type="match status" value="1"/>
</dbReference>
<protein>
    <submittedName>
        <fullName evidence="11">Dyp-type peroxidase</fullName>
    </submittedName>
</protein>
<dbReference type="PANTHER" id="PTHR30521:SF4">
    <property type="entry name" value="DEFERROCHELATASE"/>
    <property type="match status" value="1"/>
</dbReference>
<sequence length="373" mass="39483">MTPGDHDSRFSRRALFAGAGAVAVGAAGVIAGRAWTDGDPGEVTTIAATGMHQAGIARPQTPQRTCLVMVADVDPGAIRASLATLGDRVRALASGTEPTVPASGDLSVTVGVGPRVLSASGHPGISHLLTLPTFAGDEALRADRRGGDLYISLNADDPTVLEPAAAVVTETIAGWRLRWSDLGFRGTPDGDIVRNPFGYHDGVVIPRGTEELDREVWISDGPFAGGTICVIRRFRLATDRFRALSTTRRDQIIGREQGTGAPLSGGVLHDEVNLTAKSADGTFLTPAHSHVRAAHPSFTGSGLMLRRSYGYRTSADDHGHLFISFQKDIGTFTRTQLRMDDMDELMTFSTPTATAAFLILPGFTADRPLGSML</sequence>
<feature type="domain" description="Dyp-type peroxidase N-terminal" evidence="9">
    <location>
        <begin position="53"/>
        <end position="185"/>
    </location>
</feature>
<evidence type="ECO:0000256" key="7">
    <source>
        <dbReference type="ARBA" id="ARBA00023004"/>
    </source>
</evidence>
<dbReference type="InterPro" id="IPR011008">
    <property type="entry name" value="Dimeric_a/b-barrel"/>
</dbReference>
<dbReference type="InterPro" id="IPR006314">
    <property type="entry name" value="Dyp_peroxidase"/>
</dbReference>
<organism evidence="11 12">
    <name type="scientific">Microbacterium koreense</name>
    <dbReference type="NCBI Taxonomy" id="323761"/>
    <lineage>
        <taxon>Bacteria</taxon>
        <taxon>Bacillati</taxon>
        <taxon>Actinomycetota</taxon>
        <taxon>Actinomycetes</taxon>
        <taxon>Micrococcales</taxon>
        <taxon>Microbacteriaceae</taxon>
        <taxon>Microbacterium</taxon>
    </lineage>
</organism>
<keyword evidence="6" id="KW-0560">Oxidoreductase</keyword>
<comment type="caution">
    <text evidence="11">The sequence shown here is derived from an EMBL/GenBank/DDBJ whole genome shotgun (WGS) entry which is preliminary data.</text>
</comment>
<evidence type="ECO:0000256" key="2">
    <source>
        <dbReference type="ARBA" id="ARBA00022559"/>
    </source>
</evidence>
<dbReference type="InterPro" id="IPR006311">
    <property type="entry name" value="TAT_signal"/>
</dbReference>
<dbReference type="EMBL" id="JBHTIM010000001">
    <property type="protein sequence ID" value="MFD0779682.1"/>
    <property type="molecule type" value="Genomic_DNA"/>
</dbReference>